<accession>A0A256FE24</accession>
<name>A0A256FE24_9HYPH</name>
<evidence type="ECO:0000313" key="2">
    <source>
        <dbReference type="Proteomes" id="UP000216345"/>
    </source>
</evidence>
<keyword evidence="2" id="KW-1185">Reference proteome</keyword>
<organism evidence="1 2">
    <name type="scientific">Brucella rhizosphaerae</name>
    <dbReference type="NCBI Taxonomy" id="571254"/>
    <lineage>
        <taxon>Bacteria</taxon>
        <taxon>Pseudomonadati</taxon>
        <taxon>Pseudomonadota</taxon>
        <taxon>Alphaproteobacteria</taxon>
        <taxon>Hyphomicrobiales</taxon>
        <taxon>Brucellaceae</taxon>
        <taxon>Brucella/Ochrobactrum group</taxon>
        <taxon>Brucella</taxon>
    </lineage>
</organism>
<dbReference type="Gene3D" id="3.90.79.10">
    <property type="entry name" value="Nucleoside Triphosphate Pyrophosphohydrolase"/>
    <property type="match status" value="1"/>
</dbReference>
<dbReference type="AlphaFoldDB" id="A0A256FE24"/>
<reference evidence="1 2" key="1">
    <citation type="submission" date="2017-07" db="EMBL/GenBank/DDBJ databases">
        <title>Phylogenetic study on the rhizospheric bacterium Ochrobactrum sp. A44.</title>
        <authorList>
            <person name="Krzyzanowska D.M."/>
            <person name="Ossowicki A."/>
            <person name="Rajewska M."/>
            <person name="Maciag T."/>
            <person name="Kaczynski Z."/>
            <person name="Czerwicka M."/>
            <person name="Jafra S."/>
        </authorList>
    </citation>
    <scope>NUCLEOTIDE SEQUENCE [LARGE SCALE GENOMIC DNA]</scope>
    <source>
        <strain evidence="1 2">PR17</strain>
    </source>
</reference>
<sequence length="237" mass="26446">MQHVKANTVYQIDRVDVRVLPGPLSYTEDNKPAIAANWEKAIAANSTLFDGEIYLAPEAHLDGHLFQASFRRTSFATLMYWRDDRVSEKPWHVFGVGIMVSAEGHLIAARMSAHNAVAGRVYFPAGSIDDHDIVGDRADYDADMAREVFEETGMDLRAAKAEAKTHLVTADGSIALFRRYHFDVSTAELLKRIEDNIAKQAEPELSEIIPVTRAGAMGEATPSYVRAFADWHFNNQH</sequence>
<dbReference type="InterPro" id="IPR015797">
    <property type="entry name" value="NUDIX_hydrolase-like_dom_sf"/>
</dbReference>
<protein>
    <submittedName>
        <fullName evidence="1">Putative nUDIX hydrolase</fullName>
    </submittedName>
</protein>
<comment type="caution">
    <text evidence="1">The sequence shown here is derived from an EMBL/GenBank/DDBJ whole genome shotgun (WGS) entry which is preliminary data.</text>
</comment>
<dbReference type="RefSeq" id="WP_094577597.1">
    <property type="nucleotide sequence ID" value="NZ_JBHEEL010000004.1"/>
</dbReference>
<proteinExistence type="predicted"/>
<dbReference type="SUPFAM" id="SSF55811">
    <property type="entry name" value="Nudix"/>
    <property type="match status" value="1"/>
</dbReference>
<dbReference type="GO" id="GO:0016787">
    <property type="term" value="F:hydrolase activity"/>
    <property type="evidence" value="ECO:0007669"/>
    <property type="project" value="UniProtKB-KW"/>
</dbReference>
<gene>
    <name evidence="1" type="ORF">CEV32_0875</name>
</gene>
<keyword evidence="1" id="KW-0378">Hydrolase</keyword>
<dbReference type="OrthoDB" id="9806849at2"/>
<evidence type="ECO:0000313" key="1">
    <source>
        <dbReference type="EMBL" id="OYR12701.1"/>
    </source>
</evidence>
<dbReference type="Proteomes" id="UP000216345">
    <property type="component" value="Unassembled WGS sequence"/>
</dbReference>
<dbReference type="EMBL" id="NNRK01000029">
    <property type="protein sequence ID" value="OYR12701.1"/>
    <property type="molecule type" value="Genomic_DNA"/>
</dbReference>